<name>A0AA43KFZ3_9CYAN</name>
<evidence type="ECO:0000256" key="1">
    <source>
        <dbReference type="SAM" id="Phobius"/>
    </source>
</evidence>
<dbReference type="Proteomes" id="UP001159370">
    <property type="component" value="Unassembled WGS sequence"/>
</dbReference>
<evidence type="ECO:0000313" key="2">
    <source>
        <dbReference type="EMBL" id="MDH6065096.1"/>
    </source>
</evidence>
<dbReference type="EMBL" id="JANQDL010000100">
    <property type="protein sequence ID" value="MDH6065096.1"/>
    <property type="molecule type" value="Genomic_DNA"/>
</dbReference>
<comment type="caution">
    <text evidence="2">The sequence shown here is derived from an EMBL/GenBank/DDBJ whole genome shotgun (WGS) entry which is preliminary data.</text>
</comment>
<organism evidence="2 3">
    <name type="scientific">Umezakia ovalisporum FSS-62</name>
    <dbReference type="NCBI Taxonomy" id="2971776"/>
    <lineage>
        <taxon>Bacteria</taxon>
        <taxon>Bacillati</taxon>
        <taxon>Cyanobacteriota</taxon>
        <taxon>Cyanophyceae</taxon>
        <taxon>Nostocales</taxon>
        <taxon>Nodulariaceae</taxon>
        <taxon>Umezakia</taxon>
    </lineage>
</organism>
<gene>
    <name evidence="2" type="ORF">NWP23_15300</name>
</gene>
<reference evidence="2 3" key="1">
    <citation type="journal article" date="2023" name="J. Phycol.">
        <title>Chrysosporum ovalisporum is synonymous with the true-branching cyanobacterium Umezakia natans (Nostocales/Aphanizomenonaceae).</title>
        <authorList>
            <person name="McGregor G.B."/>
            <person name="Sendall B.C."/>
            <person name="Niiyama Y."/>
            <person name="Tuji A."/>
            <person name="Willis A."/>
        </authorList>
    </citation>
    <scope>NUCLEOTIDE SEQUENCE [LARGE SCALE GENOMIC DNA]</scope>
    <source>
        <strain evidence="2 3">FSS-62</strain>
    </source>
</reference>
<keyword evidence="1" id="KW-1133">Transmembrane helix</keyword>
<sequence>MKTPEKLAAGWLLTLAFMFLTLSVSATLEKKSMLKAIYPEYKEALAEEFINQPALYMLDNTAKNGLIFGIPTMLLGGWMSLGLYRQSKDEKKALEQKISDGLQSSFYKMLQENNGRVTVLGLAMNSQLPAAKAQEYLDMKAKEFNADFQVSEKGGVSYHFDI</sequence>
<dbReference type="GeneID" id="83684289"/>
<feature type="transmembrane region" description="Helical" evidence="1">
    <location>
        <begin position="65"/>
        <end position="84"/>
    </location>
</feature>
<proteinExistence type="predicted"/>
<keyword evidence="1" id="KW-0812">Transmembrane</keyword>
<accession>A0AA43KFZ3</accession>
<keyword evidence="1" id="KW-0472">Membrane</keyword>
<evidence type="ECO:0000313" key="3">
    <source>
        <dbReference type="Proteomes" id="UP001159370"/>
    </source>
</evidence>
<dbReference type="AlphaFoldDB" id="A0AA43KFZ3"/>
<dbReference type="RefSeq" id="WP_280650080.1">
    <property type="nucleotide sequence ID" value="NZ_JANQDL010000100.1"/>
</dbReference>
<protein>
    <submittedName>
        <fullName evidence="2">Uncharacterized protein</fullName>
    </submittedName>
</protein>